<reference evidence="7 8" key="1">
    <citation type="submission" date="2019-11" db="EMBL/GenBank/DDBJ databases">
        <authorList>
            <person name="Cao P."/>
        </authorList>
    </citation>
    <scope>NUCLEOTIDE SEQUENCE [LARGE SCALE GENOMIC DNA]</scope>
    <source>
        <strain evidence="7 8">NEAU-AAG5</strain>
    </source>
</reference>
<dbReference type="RefSeq" id="WP_156215898.1">
    <property type="nucleotide sequence ID" value="NZ_WOFH01000003.1"/>
</dbReference>
<dbReference type="InterPro" id="IPR050288">
    <property type="entry name" value="Cellulose_deg_GH3"/>
</dbReference>
<dbReference type="InterPro" id="IPR017853">
    <property type="entry name" value="GH"/>
</dbReference>
<keyword evidence="8" id="KW-1185">Reference proteome</keyword>
<accession>A0A7K1KXG4</accession>
<protein>
    <submittedName>
        <fullName evidence="7">Beta-glucosidase</fullName>
    </submittedName>
</protein>
<sequence length="792" mass="84504">MWNDETELRARVAGLPLERKVEALTGIDYWRLPAVPEAGLETVVMCDGPAGVFGTTYDERDPSLLFPNPTALSATWDPALTGLAGRLMGAQARAKGAHVLLAPVLNLHRSPVGGRNFESFSEDPLLTARMAAGFVTGIQSAGVAAAVKHFVCNDSETERLRYDVRIGERLLREVYLRPFEAVVEAGAWMIMAAYNRVNGTMMTENERLLGGVLKDEWGFDGVVVSDWTATRTTEASANAGLDLIMPGPNNKWGPKLVAAVRAGDVPESLVDEKVTRLLRLAGRVGALKDGPEPAPAPLPADYRDRLRALAARACVLLTNDGVLPLAAPGSVALIGPNAVSLTAQGRGSSLIHPEHVVEPYDGLRRALGPGTGISLHQGCRPRRLLAALPAEECRDPETGEPGLRLDYLDSGGGLVGSENRRSARLVYAGTLTAETTGIRARGVLTPAETGTHLFSVCGVGVYTLTVGDTSETFTLKPAGDYLDTMTRPPEHRVAVELTAGVPVAIEMRHTRDELFVQLGIAAFGLGYGAPRPDEDAEIEAAVEAARRSDVAVVMVGTDDEGEAEGRDRTGLALQGRQDELVRRVAAANPRTVVVVNASGPMLLPWRDEVAAVLWSWFPGQEGGDAIADVLVGALEPAGRLPTTLPASEAGVPILDVAPVEGVLRYDEEAVGYRAYAEDGVAFPFGHGLGYGRWEYESAAVEGDTVSVTVRNTAERDALEVVQVYAEGPRLAGFATVRAGAGERVTVEVPLDRRTFQDYDTGLPGWRTRPGPHTVLIGRSSADPRLSAEYDPR</sequence>
<evidence type="ECO:0000256" key="3">
    <source>
        <dbReference type="ARBA" id="ARBA00023277"/>
    </source>
</evidence>
<dbReference type="Gene3D" id="3.40.50.1700">
    <property type="entry name" value="Glycoside hydrolase family 3 C-terminal domain"/>
    <property type="match status" value="1"/>
</dbReference>
<evidence type="ECO:0000256" key="1">
    <source>
        <dbReference type="ARBA" id="ARBA00005336"/>
    </source>
</evidence>
<keyword evidence="3" id="KW-0119">Carbohydrate metabolism</keyword>
<dbReference type="InterPro" id="IPR019800">
    <property type="entry name" value="Glyco_hydro_3_AS"/>
</dbReference>
<dbReference type="InterPro" id="IPR026891">
    <property type="entry name" value="Fn3-like"/>
</dbReference>
<comment type="caution">
    <text evidence="7">The sequence shown here is derived from an EMBL/GenBank/DDBJ whole genome shotgun (WGS) entry which is preliminary data.</text>
</comment>
<dbReference type="GO" id="GO:0005975">
    <property type="term" value="P:carbohydrate metabolic process"/>
    <property type="evidence" value="ECO:0007669"/>
    <property type="project" value="InterPro"/>
</dbReference>
<gene>
    <name evidence="7" type="ORF">GNZ18_09590</name>
</gene>
<organism evidence="7 8">
    <name type="scientific">Actinomadura litoris</name>
    <dbReference type="NCBI Taxonomy" id="2678616"/>
    <lineage>
        <taxon>Bacteria</taxon>
        <taxon>Bacillati</taxon>
        <taxon>Actinomycetota</taxon>
        <taxon>Actinomycetes</taxon>
        <taxon>Streptosporangiales</taxon>
        <taxon>Thermomonosporaceae</taxon>
        <taxon>Actinomadura</taxon>
    </lineage>
</organism>
<dbReference type="PANTHER" id="PTHR42715">
    <property type="entry name" value="BETA-GLUCOSIDASE"/>
    <property type="match status" value="1"/>
</dbReference>
<evidence type="ECO:0000256" key="4">
    <source>
        <dbReference type="RuleBase" id="RU361161"/>
    </source>
</evidence>
<dbReference type="Gene3D" id="2.60.40.10">
    <property type="entry name" value="Immunoglobulins"/>
    <property type="match status" value="1"/>
</dbReference>
<dbReference type="SUPFAM" id="SSF51445">
    <property type="entry name" value="(Trans)glycosidases"/>
    <property type="match status" value="1"/>
</dbReference>
<comment type="similarity">
    <text evidence="1 4">Belongs to the glycosyl hydrolase 3 family.</text>
</comment>
<dbReference type="Pfam" id="PF00933">
    <property type="entry name" value="Glyco_hydro_3"/>
    <property type="match status" value="1"/>
</dbReference>
<evidence type="ECO:0000259" key="6">
    <source>
        <dbReference type="PROSITE" id="PS51820"/>
    </source>
</evidence>
<evidence type="ECO:0000256" key="5">
    <source>
        <dbReference type="SAM" id="MobiDB-lite"/>
    </source>
</evidence>
<evidence type="ECO:0000256" key="2">
    <source>
        <dbReference type="ARBA" id="ARBA00022801"/>
    </source>
</evidence>
<keyword evidence="2 4" id="KW-0378">Hydrolase</keyword>
<dbReference type="Proteomes" id="UP000432015">
    <property type="component" value="Unassembled WGS sequence"/>
</dbReference>
<dbReference type="SUPFAM" id="SSF52279">
    <property type="entry name" value="Beta-D-glucan exohydrolase, C-terminal domain"/>
    <property type="match status" value="1"/>
</dbReference>
<dbReference type="Gene3D" id="3.20.20.300">
    <property type="entry name" value="Glycoside hydrolase, family 3, N-terminal domain"/>
    <property type="match status" value="1"/>
</dbReference>
<evidence type="ECO:0000313" key="8">
    <source>
        <dbReference type="Proteomes" id="UP000432015"/>
    </source>
</evidence>
<dbReference type="Pfam" id="PF01915">
    <property type="entry name" value="Glyco_hydro_3_C"/>
    <property type="match status" value="1"/>
</dbReference>
<dbReference type="InterPro" id="IPR013783">
    <property type="entry name" value="Ig-like_fold"/>
</dbReference>
<proteinExistence type="inferred from homology"/>
<keyword evidence="4" id="KW-0326">Glycosidase</keyword>
<dbReference type="InterPro" id="IPR036881">
    <property type="entry name" value="Glyco_hydro_3_C_sf"/>
</dbReference>
<dbReference type="InterPro" id="IPR036962">
    <property type="entry name" value="Glyco_hydro_3_N_sf"/>
</dbReference>
<dbReference type="PANTHER" id="PTHR42715:SF10">
    <property type="entry name" value="BETA-GLUCOSIDASE"/>
    <property type="match status" value="1"/>
</dbReference>
<dbReference type="Pfam" id="PF14310">
    <property type="entry name" value="Fn3-like"/>
    <property type="match status" value="1"/>
</dbReference>
<dbReference type="InterPro" id="IPR037524">
    <property type="entry name" value="PA14/GLEYA"/>
</dbReference>
<dbReference type="SUPFAM" id="SSF56988">
    <property type="entry name" value="Anthrax protective antigen"/>
    <property type="match status" value="1"/>
</dbReference>
<name>A0A7K1KXG4_9ACTN</name>
<dbReference type="InterPro" id="IPR001764">
    <property type="entry name" value="Glyco_hydro_3_N"/>
</dbReference>
<dbReference type="SMART" id="SM01217">
    <property type="entry name" value="Fn3_like"/>
    <property type="match status" value="1"/>
</dbReference>
<dbReference type="PRINTS" id="PR00133">
    <property type="entry name" value="GLHYDRLASE3"/>
</dbReference>
<dbReference type="EMBL" id="WOFH01000003">
    <property type="protein sequence ID" value="MUN36849.1"/>
    <property type="molecule type" value="Genomic_DNA"/>
</dbReference>
<dbReference type="Gene3D" id="2.60.120.260">
    <property type="entry name" value="Galactose-binding domain-like"/>
    <property type="match status" value="1"/>
</dbReference>
<dbReference type="GO" id="GO:0004553">
    <property type="term" value="F:hydrolase activity, hydrolyzing O-glycosyl compounds"/>
    <property type="evidence" value="ECO:0007669"/>
    <property type="project" value="InterPro"/>
</dbReference>
<dbReference type="InterPro" id="IPR002772">
    <property type="entry name" value="Glyco_hydro_3_C"/>
</dbReference>
<evidence type="ECO:0000313" key="7">
    <source>
        <dbReference type="EMBL" id="MUN36849.1"/>
    </source>
</evidence>
<feature type="region of interest" description="Disordered" evidence="5">
    <location>
        <begin position="769"/>
        <end position="792"/>
    </location>
</feature>
<dbReference type="PROSITE" id="PS00775">
    <property type="entry name" value="GLYCOSYL_HYDROL_F3"/>
    <property type="match status" value="1"/>
</dbReference>
<dbReference type="PROSITE" id="PS51820">
    <property type="entry name" value="PA14"/>
    <property type="match status" value="1"/>
</dbReference>
<dbReference type="AlphaFoldDB" id="A0A7K1KXG4"/>
<feature type="domain" description="PA14" evidence="6">
    <location>
        <begin position="398"/>
        <end position="542"/>
    </location>
</feature>